<organism evidence="1 2">
    <name type="scientific">Erythrobacter neustonensis</name>
    <dbReference type="NCBI Taxonomy" id="1112"/>
    <lineage>
        <taxon>Bacteria</taxon>
        <taxon>Pseudomonadati</taxon>
        <taxon>Pseudomonadota</taxon>
        <taxon>Alphaproteobacteria</taxon>
        <taxon>Sphingomonadales</taxon>
        <taxon>Erythrobacteraceae</taxon>
        <taxon>Erythrobacter/Porphyrobacter group</taxon>
        <taxon>Erythrobacter</taxon>
    </lineage>
</organism>
<keyword evidence="2" id="KW-1185">Reference proteome</keyword>
<dbReference type="Proteomes" id="UP000078263">
    <property type="component" value="Chromosome"/>
</dbReference>
<protein>
    <recommendedName>
        <fullName evidence="3">Imelysin-like domain-containing protein</fullName>
    </recommendedName>
</protein>
<evidence type="ECO:0000313" key="1">
    <source>
        <dbReference type="EMBL" id="ANK12908.1"/>
    </source>
</evidence>
<evidence type="ECO:0000313" key="2">
    <source>
        <dbReference type="Proteomes" id="UP000078263"/>
    </source>
</evidence>
<dbReference type="OrthoDB" id="7411230at2"/>
<dbReference type="EMBL" id="CP016033">
    <property type="protein sequence ID" value="ANK12908.1"/>
    <property type="molecule type" value="Genomic_DNA"/>
</dbReference>
<evidence type="ECO:0008006" key="3">
    <source>
        <dbReference type="Google" id="ProtNLM"/>
    </source>
</evidence>
<gene>
    <name evidence="1" type="ORF">A9D12_08075</name>
</gene>
<dbReference type="AlphaFoldDB" id="A0A192D346"/>
<dbReference type="KEGG" id="pns:A9D12_08075"/>
<sequence>MAALSACSSLLPGGWREELSGAALPATDVVADWIAFADAQTDQFGKANERTREAIDIVERCEESDRAAVRSARPKALRVF</sequence>
<name>A0A192D346_9SPHN</name>
<proteinExistence type="predicted"/>
<dbReference type="RefSeq" id="WP_068350818.1">
    <property type="nucleotide sequence ID" value="NZ_CP016033.1"/>
</dbReference>
<accession>A0A192D346</accession>
<reference evidence="1 2" key="1">
    <citation type="submission" date="2016-05" db="EMBL/GenBank/DDBJ databases">
        <title>Compelete Genome Sequence of Bacteriochlorophyll-Synthesizing Bacterium Porphyrobacter neustonensis DSM 9434.</title>
        <authorList>
            <person name="Shi X.-L."/>
            <person name="Wu Y.-H."/>
            <person name="Cheng H."/>
            <person name="Xu L."/>
            <person name="Zhang X.-Q."/>
            <person name="Wang C.-S."/>
            <person name="Xu X.-W."/>
        </authorList>
    </citation>
    <scope>NUCLEOTIDE SEQUENCE [LARGE SCALE GENOMIC DNA]</scope>
    <source>
        <strain evidence="1 2">DSM 9434</strain>
    </source>
</reference>